<protein>
    <recommendedName>
        <fullName evidence="3">Protein kinase domain-containing protein</fullName>
    </recommendedName>
</protein>
<dbReference type="InterPro" id="IPR011009">
    <property type="entry name" value="Kinase-like_dom_sf"/>
</dbReference>
<proteinExistence type="predicted"/>
<accession>A0A0C3FP63</accession>
<dbReference type="Proteomes" id="UP000054166">
    <property type="component" value="Unassembled WGS sequence"/>
</dbReference>
<organism evidence="1 2">
    <name type="scientific">Piloderma croceum (strain F 1598)</name>
    <dbReference type="NCBI Taxonomy" id="765440"/>
    <lineage>
        <taxon>Eukaryota</taxon>
        <taxon>Fungi</taxon>
        <taxon>Dikarya</taxon>
        <taxon>Basidiomycota</taxon>
        <taxon>Agaricomycotina</taxon>
        <taxon>Agaricomycetes</taxon>
        <taxon>Agaricomycetidae</taxon>
        <taxon>Atheliales</taxon>
        <taxon>Atheliaceae</taxon>
        <taxon>Piloderma</taxon>
    </lineage>
</organism>
<evidence type="ECO:0008006" key="3">
    <source>
        <dbReference type="Google" id="ProtNLM"/>
    </source>
</evidence>
<dbReference type="HOGENOM" id="CLU_044121_2_1_1"/>
<dbReference type="SUPFAM" id="SSF56112">
    <property type="entry name" value="Protein kinase-like (PK-like)"/>
    <property type="match status" value="1"/>
</dbReference>
<sequence>MEHLTPAYFGLEPLNLGKLTLQEEFWCDHQKWLQDCGYMLRPRYMLDWQLSWPVDVRGMEYEDAQPLIRALTINDTTRLSDGAYVTLKIIKPSLHPYKVDTAMSLCLKQLTSDPLNHCVPIYNVLKLPEDNDKVILVMPLLRGWHELEFEMVREGIYFFQQIFEDILILNVLMDGSMYPDRWHPCNRRHMQDNFRLLAKHFSHTEHPPKYYFIDFGISCWYGPDNKAPLELPIRNYVGNLIREAVINEYKDFDFMWPLISDMVQDDLAKCPTIDQVVKHFADMCKKLGILKLHAYVGRRDESFGVVHDFVHLFTTIKYTLMGIPPVPTQ</sequence>
<evidence type="ECO:0000313" key="1">
    <source>
        <dbReference type="EMBL" id="KIM85650.1"/>
    </source>
</evidence>
<keyword evidence="2" id="KW-1185">Reference proteome</keyword>
<dbReference type="EMBL" id="KN832984">
    <property type="protein sequence ID" value="KIM85650.1"/>
    <property type="molecule type" value="Genomic_DNA"/>
</dbReference>
<gene>
    <name evidence="1" type="ORF">PILCRDRAFT_816842</name>
</gene>
<reference evidence="1 2" key="1">
    <citation type="submission" date="2014-04" db="EMBL/GenBank/DDBJ databases">
        <authorList>
            <consortium name="DOE Joint Genome Institute"/>
            <person name="Kuo A."/>
            <person name="Tarkka M."/>
            <person name="Buscot F."/>
            <person name="Kohler A."/>
            <person name="Nagy L.G."/>
            <person name="Floudas D."/>
            <person name="Copeland A."/>
            <person name="Barry K.W."/>
            <person name="Cichocki N."/>
            <person name="Veneault-Fourrey C."/>
            <person name="LaButti K."/>
            <person name="Lindquist E.A."/>
            <person name="Lipzen A."/>
            <person name="Lundell T."/>
            <person name="Morin E."/>
            <person name="Murat C."/>
            <person name="Sun H."/>
            <person name="Tunlid A."/>
            <person name="Henrissat B."/>
            <person name="Grigoriev I.V."/>
            <person name="Hibbett D.S."/>
            <person name="Martin F."/>
            <person name="Nordberg H.P."/>
            <person name="Cantor M.N."/>
            <person name="Hua S.X."/>
        </authorList>
    </citation>
    <scope>NUCLEOTIDE SEQUENCE [LARGE SCALE GENOMIC DNA]</scope>
    <source>
        <strain evidence="1 2">F 1598</strain>
    </source>
</reference>
<dbReference type="STRING" id="765440.A0A0C3FP63"/>
<reference evidence="2" key="2">
    <citation type="submission" date="2015-01" db="EMBL/GenBank/DDBJ databases">
        <title>Evolutionary Origins and Diversification of the Mycorrhizal Mutualists.</title>
        <authorList>
            <consortium name="DOE Joint Genome Institute"/>
            <consortium name="Mycorrhizal Genomics Consortium"/>
            <person name="Kohler A."/>
            <person name="Kuo A."/>
            <person name="Nagy L.G."/>
            <person name="Floudas D."/>
            <person name="Copeland A."/>
            <person name="Barry K.W."/>
            <person name="Cichocki N."/>
            <person name="Veneault-Fourrey C."/>
            <person name="LaButti K."/>
            <person name="Lindquist E.A."/>
            <person name="Lipzen A."/>
            <person name="Lundell T."/>
            <person name="Morin E."/>
            <person name="Murat C."/>
            <person name="Riley R."/>
            <person name="Ohm R."/>
            <person name="Sun H."/>
            <person name="Tunlid A."/>
            <person name="Henrissat B."/>
            <person name="Grigoriev I.V."/>
            <person name="Hibbett D.S."/>
            <person name="Martin F."/>
        </authorList>
    </citation>
    <scope>NUCLEOTIDE SEQUENCE [LARGE SCALE GENOMIC DNA]</scope>
    <source>
        <strain evidence="2">F 1598</strain>
    </source>
</reference>
<dbReference type="OrthoDB" id="5987198at2759"/>
<dbReference type="AlphaFoldDB" id="A0A0C3FP63"/>
<name>A0A0C3FP63_PILCF</name>
<evidence type="ECO:0000313" key="2">
    <source>
        <dbReference type="Proteomes" id="UP000054166"/>
    </source>
</evidence>
<dbReference type="InParanoid" id="A0A0C3FP63"/>